<keyword evidence="3" id="KW-1185">Reference proteome</keyword>
<gene>
    <name evidence="2" type="ORF">E1A91_A08G086500v1</name>
</gene>
<name>A0A5D2Y9I9_GOSMU</name>
<dbReference type="PANTHER" id="PTHR35686">
    <property type="entry name" value="KINETOCHORE PROTEIN"/>
    <property type="match status" value="1"/>
</dbReference>
<dbReference type="PANTHER" id="PTHR35686:SF1">
    <property type="entry name" value="KINETOCHORE PROTEIN"/>
    <property type="match status" value="1"/>
</dbReference>
<dbReference type="EMBL" id="CM017643">
    <property type="protein sequence ID" value="TYJ21801.1"/>
    <property type="molecule type" value="Genomic_DNA"/>
</dbReference>
<reference evidence="2 3" key="1">
    <citation type="submission" date="2019-07" db="EMBL/GenBank/DDBJ databases">
        <title>WGS assembly of Gossypium mustelinum.</title>
        <authorList>
            <person name="Chen Z.J."/>
            <person name="Sreedasyam A."/>
            <person name="Ando A."/>
            <person name="Song Q."/>
            <person name="De L."/>
            <person name="Hulse-Kemp A."/>
            <person name="Ding M."/>
            <person name="Ye W."/>
            <person name="Kirkbride R."/>
            <person name="Jenkins J."/>
            <person name="Plott C."/>
            <person name="Lovell J."/>
            <person name="Lin Y.-M."/>
            <person name="Vaughn R."/>
            <person name="Liu B."/>
            <person name="Li W."/>
            <person name="Simpson S."/>
            <person name="Scheffler B."/>
            <person name="Saski C."/>
            <person name="Grover C."/>
            <person name="Hu G."/>
            <person name="Conover J."/>
            <person name="Carlson J."/>
            <person name="Shu S."/>
            <person name="Boston L."/>
            <person name="Williams M."/>
            <person name="Peterson D."/>
            <person name="Mcgee K."/>
            <person name="Jones D."/>
            <person name="Wendel J."/>
            <person name="Stelly D."/>
            <person name="Grimwood J."/>
            <person name="Schmutz J."/>
        </authorList>
    </citation>
    <scope>NUCLEOTIDE SEQUENCE [LARGE SCALE GENOMIC DNA]</scope>
    <source>
        <strain evidence="2">1408120.09</strain>
    </source>
</reference>
<protein>
    <recommendedName>
        <fullName evidence="4">Kinetochore Spc25</fullName>
    </recommendedName>
</protein>
<accession>A0A5D2Y9I9</accession>
<proteinExistence type="predicted"/>
<dbReference type="AlphaFoldDB" id="A0A5D2Y9I9"/>
<evidence type="ECO:0000313" key="2">
    <source>
        <dbReference type="EMBL" id="TYJ21801.1"/>
    </source>
</evidence>
<evidence type="ECO:0000313" key="3">
    <source>
        <dbReference type="Proteomes" id="UP000323597"/>
    </source>
</evidence>
<feature type="region of interest" description="Disordered" evidence="1">
    <location>
        <begin position="1"/>
        <end position="25"/>
    </location>
</feature>
<sequence>MWRRNAFQENPDSDQSISDEDDFDDDFRENCASLGDRLEKEKEERFQLQSRLETLKEKCDNNRSYHQEHISFCLEEDVEVPDSSDEGNCFPSEKLCRRVSCEELVSDGEENVMRSKTFIASGAKESDHSYGIKDGNGENAWSMVTKEAEALINLDKNVSSFSSASKADKSCKGAKSKIKPRFSFCFQSHKGRSATSDNENEVSTKAGEMPERLKASDHGTLEHSIAEVLEDFNGEEENRLEIVPADVEAHGHGFIEHSMAELLDDLQDNTSLLRGNFKMHSRARGKRVQAALKRSICSLGDRTIESEDLNEPFSGGSSSNDEADYQNLKLAIPEIKKPTISDKFQEALGATSLTAEGTFIPTPGAFSTGLFGKLQQIMQQEKETDTHFLMKLQNGASFKNEPSCIAVNIVSRYLDAKLTVCYCSFVKTIEGILQPESPKILENEGQKVTVIFNQRICANVDLEIGKLICIHPPCRTVPHFTRLILYCKESLHMKEVDVTGDGEKTILSTYFSDISL</sequence>
<evidence type="ECO:0000256" key="1">
    <source>
        <dbReference type="SAM" id="MobiDB-lite"/>
    </source>
</evidence>
<evidence type="ECO:0008006" key="4">
    <source>
        <dbReference type="Google" id="ProtNLM"/>
    </source>
</evidence>
<organism evidence="2 3">
    <name type="scientific">Gossypium mustelinum</name>
    <name type="common">Cotton</name>
    <name type="synonym">Gossypium caicoense</name>
    <dbReference type="NCBI Taxonomy" id="34275"/>
    <lineage>
        <taxon>Eukaryota</taxon>
        <taxon>Viridiplantae</taxon>
        <taxon>Streptophyta</taxon>
        <taxon>Embryophyta</taxon>
        <taxon>Tracheophyta</taxon>
        <taxon>Spermatophyta</taxon>
        <taxon>Magnoliopsida</taxon>
        <taxon>eudicotyledons</taxon>
        <taxon>Gunneridae</taxon>
        <taxon>Pentapetalae</taxon>
        <taxon>rosids</taxon>
        <taxon>malvids</taxon>
        <taxon>Malvales</taxon>
        <taxon>Malvaceae</taxon>
        <taxon>Malvoideae</taxon>
        <taxon>Gossypium</taxon>
    </lineage>
</organism>
<dbReference type="Proteomes" id="UP000323597">
    <property type="component" value="Chromosome A08"/>
</dbReference>